<organism evidence="6 7">
    <name type="scientific">Exophiala mesophila</name>
    <name type="common">Black yeast-like fungus</name>
    <dbReference type="NCBI Taxonomy" id="212818"/>
    <lineage>
        <taxon>Eukaryota</taxon>
        <taxon>Fungi</taxon>
        <taxon>Dikarya</taxon>
        <taxon>Ascomycota</taxon>
        <taxon>Pezizomycotina</taxon>
        <taxon>Eurotiomycetes</taxon>
        <taxon>Chaetothyriomycetidae</taxon>
        <taxon>Chaetothyriales</taxon>
        <taxon>Herpotrichiellaceae</taxon>
        <taxon>Exophiala</taxon>
    </lineage>
</organism>
<evidence type="ECO:0000313" key="7">
    <source>
        <dbReference type="Proteomes" id="UP000288859"/>
    </source>
</evidence>
<feature type="signal peptide" evidence="2">
    <location>
        <begin position="1"/>
        <end position="19"/>
    </location>
</feature>
<dbReference type="InterPro" id="IPR052766">
    <property type="entry name" value="S41A_metabolite_peptidase"/>
</dbReference>
<feature type="domain" description="Alpha/beta hydrolase fold-3" evidence="4">
    <location>
        <begin position="874"/>
        <end position="1093"/>
    </location>
</feature>
<dbReference type="EMBL" id="NAJM01000079">
    <property type="protein sequence ID" value="RVX65808.1"/>
    <property type="molecule type" value="Genomic_DNA"/>
</dbReference>
<dbReference type="AlphaFoldDB" id="A0A438MS90"/>
<dbReference type="PANTHER" id="PTHR37049">
    <property type="entry name" value="PEPTIDASE S41 FAMILY PROTEIN"/>
    <property type="match status" value="1"/>
</dbReference>
<dbReference type="InterPro" id="IPR005151">
    <property type="entry name" value="Tail-specific_protease"/>
</dbReference>
<dbReference type="GO" id="GO:0008236">
    <property type="term" value="F:serine-type peptidase activity"/>
    <property type="evidence" value="ECO:0007669"/>
    <property type="project" value="InterPro"/>
</dbReference>
<evidence type="ECO:0000259" key="4">
    <source>
        <dbReference type="Pfam" id="PF07859"/>
    </source>
</evidence>
<dbReference type="Gene3D" id="3.90.226.10">
    <property type="entry name" value="2-enoyl-CoA Hydratase, Chain A, domain 1"/>
    <property type="match status" value="1"/>
</dbReference>
<dbReference type="Gene3D" id="3.40.50.1820">
    <property type="entry name" value="alpha/beta hydrolase"/>
    <property type="match status" value="1"/>
</dbReference>
<dbReference type="VEuPathDB" id="FungiDB:PV10_03540"/>
<evidence type="ECO:0008006" key="8">
    <source>
        <dbReference type="Google" id="ProtNLM"/>
    </source>
</evidence>
<dbReference type="Pfam" id="PF07859">
    <property type="entry name" value="Abhydrolase_3"/>
    <property type="match status" value="1"/>
</dbReference>
<dbReference type="InterPro" id="IPR029058">
    <property type="entry name" value="AB_hydrolase_fold"/>
</dbReference>
<dbReference type="Proteomes" id="UP000288859">
    <property type="component" value="Unassembled WGS sequence"/>
</dbReference>
<sequence length="1121" mass="122705">MKDLLTVCLVASLATTIFGQSTDNEPTQAQACAQVSSIISSSLGVQPSATAFVLPAQVVQDCRESVPIYKEDALDLIQGLQAWLQSQSTLAYLRNPPPDYLMEAVDILGGLDNIQQKLVNDEYAGELAFQLDIAALIFSARDGHFVFQPDLLSIFAFERTIGGLLSISLDGESTPEIYSYADIAASRNASLDWQPSAIVSIDGEPVLEWLDFQAQNTTGLNQDPDTNWNALFNEIANSPGAVVGAMNAFPGVSNNYTFANGTSRVFPIVGIAQQDFDGVFDGPSFYQKFCNATVKMEAAATATSSQPVRTPSPRRPESTADEALLGYPNPFITDEDGTLAGFFLDTDGFRDTAVLAVKSFEPTNDHSFIDTMKKFLEECRRRRSSHLIVDVSSNGGGNILLAVDTFKQLFPTVDPYHTFSFRATDQLEVLMNYYTSSAAELQDSGEQDFANAGGDSDYDVSPLLDAAGQGYDNFDNYWRPFEVHNDSFTPLARYNLSNVEESEIVDGLVVSGYGNNRDIAPQHFASENVTMVTDGQCASSCHTFSHLMKWQGKVKTVAFGGRPQTSGQPMQYVGGVKGSEIVYLGNLLPFVSMLYDNAPSEVVEAADKTGLKTLQELGNYTLYRSADPVSSTFASINYQNFIGQFDSSYTPLQFVYEAADCRLWYSVDMAFDITAIWQRAASEAFAIGPNSTDVFAGCLEGSTNAPSSLSGNATLFDNGNVANVTQFIPSTLNATTDNAPDDSSSTDAAAENSAHDAIRQTAYSSLRGVGLSLVEKLELVPAFVSIGFAASRAAIEWPFRPAARADTLYHHIVHALIRKSSKRLSARQLSWIEGSFQQSYEDWCKKKSLPVNIITISDKTKGFWLGDPTSPVILVFFHGGGFIFDGNQGHIQFWHSIQETLKDRGKSLAVLLIAYPLTPRAVFPSQLEEAVNAVNYVLQDLERSPSNIFLGGDSAGGNIAAAILYHAMHPHESVRRIAHMNSKNRFRGVVLISPWVNFDVSLESFNRNKGKDYLQADKEEEWSDLYVGKSQPSAYSEPGLAPPHEWKGLVADAVLVTAGTDEVLIDGISRWVNDIKAHNSNISFVNGTREPHEASIIWPMFGIRRETETGHGVQTWLYDRL</sequence>
<dbReference type="GO" id="GO:0006508">
    <property type="term" value="P:proteolysis"/>
    <property type="evidence" value="ECO:0007669"/>
    <property type="project" value="InterPro"/>
</dbReference>
<dbReference type="InterPro" id="IPR056186">
    <property type="entry name" value="PDZ_CPAF-rel"/>
</dbReference>
<evidence type="ECO:0000313" key="6">
    <source>
        <dbReference type="EMBL" id="RVX65808.1"/>
    </source>
</evidence>
<dbReference type="VEuPathDB" id="FungiDB:PV10_06612"/>
<accession>A0A438MS90</accession>
<reference evidence="6 7" key="1">
    <citation type="submission" date="2017-03" db="EMBL/GenBank/DDBJ databases">
        <title>Genomes of endolithic fungi from Antarctica.</title>
        <authorList>
            <person name="Coleine C."/>
            <person name="Masonjones S."/>
            <person name="Stajich J.E."/>
        </authorList>
    </citation>
    <scope>NUCLEOTIDE SEQUENCE [LARGE SCALE GENOMIC DNA]</scope>
    <source>
        <strain evidence="6 7">CCFEE 6314</strain>
    </source>
</reference>
<feature type="chain" id="PRO_5019115247" description="Tail specific protease domain-containing protein" evidence="2">
    <location>
        <begin position="20"/>
        <end position="1121"/>
    </location>
</feature>
<dbReference type="PANTHER" id="PTHR37049:SF4">
    <property type="entry name" value="RHODANESE DOMAIN-CONTAINING PROTEIN"/>
    <property type="match status" value="1"/>
</dbReference>
<dbReference type="OrthoDB" id="27214at2759"/>
<proteinExistence type="predicted"/>
<keyword evidence="2" id="KW-0732">Signal</keyword>
<feature type="domain" description="CPAF-like PDZ" evidence="5">
    <location>
        <begin position="157"/>
        <end position="277"/>
    </location>
</feature>
<dbReference type="Pfam" id="PF23658">
    <property type="entry name" value="PDZ_CPAF_rel"/>
    <property type="match status" value="1"/>
</dbReference>
<dbReference type="InterPro" id="IPR029045">
    <property type="entry name" value="ClpP/crotonase-like_dom_sf"/>
</dbReference>
<dbReference type="SUPFAM" id="SSF52096">
    <property type="entry name" value="ClpP/crotonase"/>
    <property type="match status" value="1"/>
</dbReference>
<evidence type="ECO:0000259" key="3">
    <source>
        <dbReference type="Pfam" id="PF03572"/>
    </source>
</evidence>
<name>A0A438MS90_EXOME</name>
<protein>
    <recommendedName>
        <fullName evidence="8">Tail specific protease domain-containing protein</fullName>
    </recommendedName>
</protein>
<dbReference type="InterPro" id="IPR013094">
    <property type="entry name" value="AB_hydrolase_3"/>
</dbReference>
<feature type="region of interest" description="Disordered" evidence="1">
    <location>
        <begin position="300"/>
        <end position="322"/>
    </location>
</feature>
<gene>
    <name evidence="6" type="ORF">B0A52_10370</name>
</gene>
<evidence type="ECO:0000256" key="1">
    <source>
        <dbReference type="SAM" id="MobiDB-lite"/>
    </source>
</evidence>
<comment type="caution">
    <text evidence="6">The sequence shown here is derived from an EMBL/GenBank/DDBJ whole genome shotgun (WGS) entry which is preliminary data.</text>
</comment>
<dbReference type="SUPFAM" id="SSF53474">
    <property type="entry name" value="alpha/beta-Hydrolases"/>
    <property type="match status" value="1"/>
</dbReference>
<feature type="domain" description="Tail specific protease" evidence="3">
    <location>
        <begin position="352"/>
        <end position="557"/>
    </location>
</feature>
<evidence type="ECO:0000259" key="5">
    <source>
        <dbReference type="Pfam" id="PF23658"/>
    </source>
</evidence>
<dbReference type="Pfam" id="PF03572">
    <property type="entry name" value="Peptidase_S41"/>
    <property type="match status" value="1"/>
</dbReference>
<evidence type="ECO:0000256" key="2">
    <source>
        <dbReference type="SAM" id="SignalP"/>
    </source>
</evidence>